<sequence>MRLMKRAGADVFALKRRANASLVKNAVNYFSAKGFAGCNRSGGVKWQGSSRHPVQTFIPRCETGCAAGYFNGRGAGVTEALASRGTSPERRGAECHP</sequence>
<protein>
    <submittedName>
        <fullName evidence="1">Uncharacterized protein</fullName>
    </submittedName>
</protein>
<dbReference type="Proteomes" id="UP000660675">
    <property type="component" value="Unassembled WGS sequence"/>
</dbReference>
<keyword evidence="2" id="KW-1185">Reference proteome</keyword>
<proteinExistence type="predicted"/>
<evidence type="ECO:0000313" key="1">
    <source>
        <dbReference type="EMBL" id="GGV74681.1"/>
    </source>
</evidence>
<organism evidence="1 2">
    <name type="scientific">Streptomyces gelaticus</name>
    <dbReference type="NCBI Taxonomy" id="285446"/>
    <lineage>
        <taxon>Bacteria</taxon>
        <taxon>Bacillati</taxon>
        <taxon>Actinomycetota</taxon>
        <taxon>Actinomycetes</taxon>
        <taxon>Kitasatosporales</taxon>
        <taxon>Streptomycetaceae</taxon>
        <taxon>Streptomyces</taxon>
    </lineage>
</organism>
<comment type="caution">
    <text evidence="1">The sequence shown here is derived from an EMBL/GenBank/DDBJ whole genome shotgun (WGS) entry which is preliminary data.</text>
</comment>
<reference evidence="2" key="1">
    <citation type="journal article" date="2019" name="Int. J. Syst. Evol. Microbiol.">
        <title>The Global Catalogue of Microorganisms (GCM) 10K type strain sequencing project: providing services to taxonomists for standard genome sequencing and annotation.</title>
        <authorList>
            <consortium name="The Broad Institute Genomics Platform"/>
            <consortium name="The Broad Institute Genome Sequencing Center for Infectious Disease"/>
            <person name="Wu L."/>
            <person name="Ma J."/>
        </authorList>
    </citation>
    <scope>NUCLEOTIDE SEQUENCE [LARGE SCALE GENOMIC DNA]</scope>
    <source>
        <strain evidence="2">JCM 4376</strain>
    </source>
</reference>
<gene>
    <name evidence="1" type="ORF">GCM10015535_03810</name>
</gene>
<evidence type="ECO:0000313" key="2">
    <source>
        <dbReference type="Proteomes" id="UP000660675"/>
    </source>
</evidence>
<accession>A0ABQ2VRH8</accession>
<name>A0ABQ2VRH8_9ACTN</name>
<dbReference type="EMBL" id="BMTF01000001">
    <property type="protein sequence ID" value="GGV74681.1"/>
    <property type="molecule type" value="Genomic_DNA"/>
</dbReference>